<accession>A0AC61S3Y4</accession>
<gene>
    <name evidence="1" type="ORF">E5990_08705</name>
</gene>
<sequence length="603" mass="68300">MNYMNHICRFTAFTSLLMLCASAFAIELPVTSVGGKECYYYSVKPKETVFSICRMLGISRSELVKFNPSVSDGLRAGQTLYFPVDKLKGIDRKETTTARETIVPENSGNYATTQTSQLQKARFHHVSKGETIYGITHKYGITEEQLFALNPSVSRNGLKQGTILTLPDESVAATSQNIVGQTNIPEKEPVLVKENTSDNVTLNDSDNTVQTENNLRHDRIPVNNSSANTAYETESYTPDNSSSEIEVDSIRVSIILPFMLNDENQSKQTQLYTEFYRGFLMAADSLRSYGLPLHISAHDTNGSIDSVKALLQNEHVRKSDIIITPDNEDHLNELARFGQENSINIMNIFAVRNTAYTTNETVLQANIPHSLMYAKAVEELTKTYPDYQPVFLIPTEGKTDKMEFITELRNAVISSGKTFNEIKYDGMLSLNDLVALDRSKKYVFIPASGSQIEFSKIISALKSYKESLDDYSLVQLFGYPEWITFRKESLENMHFMNATIYSRFFNDAQSERSRNFEASYRKWFGDKPMNAIPVQGILGFDTGMFIIKALNDNIDHDADFELYYDGIQNNYHFIKPANDYGKINDSLYFINFRPSGIIDRRAI</sequence>
<reference evidence="1" key="1">
    <citation type="submission" date="2019-04" db="EMBL/GenBank/DDBJ databases">
        <title>Microbes associate with the intestines of laboratory mice.</title>
        <authorList>
            <person name="Navarre W."/>
            <person name="Wong E."/>
            <person name="Huang K.C."/>
            <person name="Tropini C."/>
            <person name="Ng K."/>
            <person name="Yu B."/>
        </authorList>
    </citation>
    <scope>NUCLEOTIDE SEQUENCE</scope>
    <source>
        <strain evidence="1">NM86_A22</strain>
    </source>
</reference>
<protein>
    <submittedName>
        <fullName evidence="1">LysM peptidoglycan-binding domain-containing protein</fullName>
    </submittedName>
</protein>
<proteinExistence type="predicted"/>
<comment type="caution">
    <text evidence="1">The sequence shown here is derived from an EMBL/GenBank/DDBJ whole genome shotgun (WGS) entry which is preliminary data.</text>
</comment>
<evidence type="ECO:0000313" key="2">
    <source>
        <dbReference type="Proteomes" id="UP000305401"/>
    </source>
</evidence>
<dbReference type="Proteomes" id="UP000305401">
    <property type="component" value="Unassembled WGS sequence"/>
</dbReference>
<keyword evidence="2" id="KW-1185">Reference proteome</keyword>
<evidence type="ECO:0000313" key="1">
    <source>
        <dbReference type="EMBL" id="THG45701.1"/>
    </source>
</evidence>
<dbReference type="EMBL" id="SSTG01000123">
    <property type="protein sequence ID" value="THG45701.1"/>
    <property type="molecule type" value="Genomic_DNA"/>
</dbReference>
<name>A0AC61S3Y4_9BACT</name>
<organism evidence="1 2">
    <name type="scientific">Muribaculum caecicola</name>
    <dbReference type="NCBI Taxonomy" id="3038144"/>
    <lineage>
        <taxon>Bacteria</taxon>
        <taxon>Pseudomonadati</taxon>
        <taxon>Bacteroidota</taxon>
        <taxon>Bacteroidia</taxon>
        <taxon>Bacteroidales</taxon>
        <taxon>Muribaculaceae</taxon>
        <taxon>Muribaculum</taxon>
    </lineage>
</organism>